<dbReference type="EMBL" id="MRZV01001380">
    <property type="protein sequence ID" value="PIK38275.1"/>
    <property type="molecule type" value="Genomic_DNA"/>
</dbReference>
<evidence type="ECO:0000313" key="3">
    <source>
        <dbReference type="Proteomes" id="UP000230750"/>
    </source>
</evidence>
<accession>A0A2G8JRG9</accession>
<comment type="caution">
    <text evidence="2">The sequence shown here is derived from an EMBL/GenBank/DDBJ whole genome shotgun (WGS) entry which is preliminary data.</text>
</comment>
<dbReference type="Pfam" id="PF20499">
    <property type="entry name" value="DUF6729"/>
    <property type="match status" value="1"/>
</dbReference>
<dbReference type="STRING" id="307972.A0A2G8JRG9"/>
<gene>
    <name evidence="2" type="ORF">BSL78_24895</name>
</gene>
<dbReference type="InterPro" id="IPR046616">
    <property type="entry name" value="DUF6729"/>
</dbReference>
<name>A0A2G8JRG9_STIJA</name>
<sequence length="467" mass="52896">MQEWLLARTNKRLSEPIDVWLNPDTAEAAAKNTGGTLWTCNIVINFGKYAGQTFKWLLENDVGWVVFILSEFKRTGETIPLLKWQKERLWDLAEQFPEVMVLIDRRLKKQEQEKAQASAESDPFAQDYLEDADLLQKITTVGKLVTPSAAATRTTLHLHALLKHLPRQEKLFFWRAGRRSGMTPPPQHVQGICAPNMKWIKGDDQFGIFQPAKPYQNAKGELVQRKVFKDKIQLNPPPVPTSIKGLLPNMLSFFTTPVIFWRPVGVLEVKIRCPNPNCPAPPGSYLAKSGFGNYARQVCGLSYHYTLLTERLQCIHCMKQRKAIGENVDPDTDEEETTHSSSTVICGKRAIDKSVVTLLSDRLNAVSMAKVHRLIQQGHDEWYAGRRDLHQTLLYQAHTASTASQQGILPYLKPPGSYTPPLLRLPYPLPECCAGPIWSWRWRGCRTTEPPFSLSLEKSCALMGLNR</sequence>
<organism evidence="2 3">
    <name type="scientific">Stichopus japonicus</name>
    <name type="common">Sea cucumber</name>
    <dbReference type="NCBI Taxonomy" id="307972"/>
    <lineage>
        <taxon>Eukaryota</taxon>
        <taxon>Metazoa</taxon>
        <taxon>Echinodermata</taxon>
        <taxon>Eleutherozoa</taxon>
        <taxon>Echinozoa</taxon>
        <taxon>Holothuroidea</taxon>
        <taxon>Aspidochirotacea</taxon>
        <taxon>Aspidochirotida</taxon>
        <taxon>Stichopodidae</taxon>
        <taxon>Apostichopus</taxon>
    </lineage>
</organism>
<feature type="domain" description="DUF6729" evidence="1">
    <location>
        <begin position="229"/>
        <end position="387"/>
    </location>
</feature>
<dbReference type="AlphaFoldDB" id="A0A2G8JRG9"/>
<keyword evidence="3" id="KW-1185">Reference proteome</keyword>
<protein>
    <recommendedName>
        <fullName evidence="1">DUF6729 domain-containing protein</fullName>
    </recommendedName>
</protein>
<dbReference type="PANTHER" id="PTHR47773:SF1">
    <property type="entry name" value="C2H2-TYPE DOMAIN-CONTAINING PROTEIN"/>
    <property type="match status" value="1"/>
</dbReference>
<proteinExistence type="predicted"/>
<dbReference type="Proteomes" id="UP000230750">
    <property type="component" value="Unassembled WGS sequence"/>
</dbReference>
<dbReference type="PANTHER" id="PTHR47773">
    <property type="entry name" value="SI:DKEY-9I5.2-RELATED"/>
    <property type="match status" value="1"/>
</dbReference>
<reference evidence="2 3" key="1">
    <citation type="journal article" date="2017" name="PLoS Biol.">
        <title>The sea cucumber genome provides insights into morphological evolution and visceral regeneration.</title>
        <authorList>
            <person name="Zhang X."/>
            <person name="Sun L."/>
            <person name="Yuan J."/>
            <person name="Sun Y."/>
            <person name="Gao Y."/>
            <person name="Zhang L."/>
            <person name="Li S."/>
            <person name="Dai H."/>
            <person name="Hamel J.F."/>
            <person name="Liu C."/>
            <person name="Yu Y."/>
            <person name="Liu S."/>
            <person name="Lin W."/>
            <person name="Guo K."/>
            <person name="Jin S."/>
            <person name="Xu P."/>
            <person name="Storey K.B."/>
            <person name="Huan P."/>
            <person name="Zhang T."/>
            <person name="Zhou Y."/>
            <person name="Zhang J."/>
            <person name="Lin C."/>
            <person name="Li X."/>
            <person name="Xing L."/>
            <person name="Huo D."/>
            <person name="Sun M."/>
            <person name="Wang L."/>
            <person name="Mercier A."/>
            <person name="Li F."/>
            <person name="Yang H."/>
            <person name="Xiang J."/>
        </authorList>
    </citation>
    <scope>NUCLEOTIDE SEQUENCE [LARGE SCALE GENOMIC DNA]</scope>
    <source>
        <strain evidence="2">Shaxun</strain>
        <tissue evidence="2">Muscle</tissue>
    </source>
</reference>
<evidence type="ECO:0000259" key="1">
    <source>
        <dbReference type="Pfam" id="PF20499"/>
    </source>
</evidence>
<dbReference type="OrthoDB" id="10072098at2759"/>
<evidence type="ECO:0000313" key="2">
    <source>
        <dbReference type="EMBL" id="PIK38275.1"/>
    </source>
</evidence>